<dbReference type="KEGG" id="tcd:AAIA72_08650"/>
<evidence type="ECO:0000313" key="1">
    <source>
        <dbReference type="EMBL" id="XDT70883.1"/>
    </source>
</evidence>
<dbReference type="PROSITE" id="PS51257">
    <property type="entry name" value="PROKAR_LIPOPROTEIN"/>
    <property type="match status" value="1"/>
</dbReference>
<proteinExistence type="predicted"/>
<dbReference type="RefSeq" id="WP_369599924.1">
    <property type="nucleotide sequence ID" value="NZ_CP154858.1"/>
</dbReference>
<accession>A0AB39UR73</accession>
<dbReference type="EMBL" id="CP154858">
    <property type="protein sequence ID" value="XDT70883.1"/>
    <property type="molecule type" value="Genomic_DNA"/>
</dbReference>
<sequence>MKPLLTSTLAILVACTPAPYQPQIMTSGDCQLVWHGESEAATNTCPLPDRVKAAIIVLAKAPTLEAYQQQMAALESFDFEGEQAILALGFTESILQDGYHLSPREAAALLKGNAFTLMLMNASGTVLMQSHQPVSAQALVDTLNPHP</sequence>
<evidence type="ECO:0008006" key="2">
    <source>
        <dbReference type="Google" id="ProtNLM"/>
    </source>
</evidence>
<dbReference type="AlphaFoldDB" id="A0AB39UR73"/>
<organism evidence="1">
    <name type="scientific">Thermohahella caldifontis</name>
    <dbReference type="NCBI Taxonomy" id="3142973"/>
    <lineage>
        <taxon>Bacteria</taxon>
        <taxon>Pseudomonadati</taxon>
        <taxon>Pseudomonadota</taxon>
        <taxon>Gammaproteobacteria</taxon>
        <taxon>Oceanospirillales</taxon>
        <taxon>Hahellaceae</taxon>
        <taxon>Thermohahella</taxon>
    </lineage>
</organism>
<name>A0AB39UR73_9GAMM</name>
<reference evidence="1" key="1">
    <citation type="submission" date="2024-05" db="EMBL/GenBank/DDBJ databases">
        <title>Genome sequencing of novel strain.</title>
        <authorList>
            <person name="Ganbat D."/>
            <person name="Ganbat S."/>
            <person name="Lee S.-J."/>
        </authorList>
    </citation>
    <scope>NUCLEOTIDE SEQUENCE</scope>
    <source>
        <strain evidence="1">SMD15-11</strain>
    </source>
</reference>
<gene>
    <name evidence="1" type="ORF">AAIA72_08650</name>
</gene>
<protein>
    <recommendedName>
        <fullName evidence="2">DUF4174 domain-containing protein</fullName>
    </recommendedName>
</protein>